<dbReference type="VEuPathDB" id="AmoebaDB:DDB_G0287831"/>
<feature type="chain" id="PRO_5004249101" evidence="2">
    <location>
        <begin position="21"/>
        <end position="542"/>
    </location>
</feature>
<dbReference type="PANTHER" id="PTHR33538">
    <property type="entry name" value="PROTEIN GAMETE EXPRESSED 1"/>
    <property type="match status" value="1"/>
</dbReference>
<dbReference type="OMA" id="QQTWKIN"/>
<evidence type="ECO:0000313" key="4">
    <source>
        <dbReference type="Proteomes" id="UP000002195"/>
    </source>
</evidence>
<feature type="signal peptide" evidence="2">
    <location>
        <begin position="1"/>
        <end position="20"/>
    </location>
</feature>
<dbReference type="eggNOG" id="ENOG502QR0N">
    <property type="taxonomic scope" value="Eukaryota"/>
</dbReference>
<dbReference type="Proteomes" id="UP000002195">
    <property type="component" value="Unassembled WGS sequence"/>
</dbReference>
<dbReference type="HOGENOM" id="CLU_032432_0_0_1"/>
<proteinExistence type="predicted"/>
<keyword evidence="2" id="KW-0732">Signal</keyword>
<evidence type="ECO:0000256" key="2">
    <source>
        <dbReference type="SAM" id="SignalP"/>
    </source>
</evidence>
<sequence length="542" mass="62864">MLFILKLLFLLCIIIIKINGELSNYYQYEIDKKINDRINNGRESLESIKKNSISNRCLEECMEILSNGCKDMDDLSKSRLAVKLTNCHLAKSGHKQYPCRFDMSIQDCTSKMDQMAFSTYTNFYISTENICYYLSQELFQQRTEQSINNLVTSTHKTQTVINILHSKADDINEQVDLSLSNQKKLLQNQKQLIDDLDNSANTINDIGKKSIEIEQSITKQSRQQQQLIDSHDQLSKQYHDQSKQSLELINEIKQSSETMNQQQKQSLENQNHLIQLQSQSIQFIETIETITDTSLSKLKQVITFQDQLLDGNKIIITILNQLNLLQNWILSEVIDFKSIYFYISIFLIIYLISSTKRTKSTRVPLLIGLIIDIFVERSICSTVLSSPSTTTSTLFNLLSILFNIPIIKFIRENYLLFTNTTTSTTTSTTTTTEFTNIFSNIDQSIPTSRENIYLMINNIRIIFIVYSLVILFSSFWFYKDYEKDNHQMLVTILKTVKKSEKKYSNLKNLLYEKGLLDKNDKRLKDHSSVEITKLIDSVDDNN</sequence>
<evidence type="ECO:0000313" key="3">
    <source>
        <dbReference type="EMBL" id="EAL63562.1"/>
    </source>
</evidence>
<dbReference type="EMBL" id="AAFI02000104">
    <property type="protein sequence ID" value="EAL63562.1"/>
    <property type="molecule type" value="Genomic_DNA"/>
</dbReference>
<dbReference type="STRING" id="44689.Q54JR8"/>
<keyword evidence="1" id="KW-1133">Transmembrane helix</keyword>
<comment type="caution">
    <text evidence="3">The sequence shown here is derived from an EMBL/GenBank/DDBJ whole genome shotgun (WGS) entry which is preliminary data.</text>
</comment>
<feature type="transmembrane region" description="Helical" evidence="1">
    <location>
        <begin position="328"/>
        <end position="351"/>
    </location>
</feature>
<keyword evidence="1" id="KW-0472">Membrane</keyword>
<name>Q54JR8_DICDI</name>
<reference evidence="3 4" key="1">
    <citation type="journal article" date="2005" name="Nature">
        <title>The genome of the social amoeba Dictyostelium discoideum.</title>
        <authorList>
            <consortium name="The Dictyostelium discoideum Sequencing Consortium"/>
            <person name="Eichinger L."/>
            <person name="Pachebat J.A."/>
            <person name="Glockner G."/>
            <person name="Rajandream M.A."/>
            <person name="Sucgang R."/>
            <person name="Berriman M."/>
            <person name="Song J."/>
            <person name="Olsen R."/>
            <person name="Szafranski K."/>
            <person name="Xu Q."/>
            <person name="Tunggal B."/>
            <person name="Kummerfeld S."/>
            <person name="Madera M."/>
            <person name="Konfortov B.A."/>
            <person name="Rivero F."/>
            <person name="Bankier A.T."/>
            <person name="Lehmann R."/>
            <person name="Hamlin N."/>
            <person name="Davies R."/>
            <person name="Gaudet P."/>
            <person name="Fey P."/>
            <person name="Pilcher K."/>
            <person name="Chen G."/>
            <person name="Saunders D."/>
            <person name="Sodergren E."/>
            <person name="Davis P."/>
            <person name="Kerhornou A."/>
            <person name="Nie X."/>
            <person name="Hall N."/>
            <person name="Anjard C."/>
            <person name="Hemphill L."/>
            <person name="Bason N."/>
            <person name="Farbrother P."/>
            <person name="Desany B."/>
            <person name="Just E."/>
            <person name="Morio T."/>
            <person name="Rost R."/>
            <person name="Churcher C."/>
            <person name="Cooper J."/>
            <person name="Haydock S."/>
            <person name="van Driessche N."/>
            <person name="Cronin A."/>
            <person name="Goodhead I."/>
            <person name="Muzny D."/>
            <person name="Mourier T."/>
            <person name="Pain A."/>
            <person name="Lu M."/>
            <person name="Harper D."/>
            <person name="Lindsay R."/>
            <person name="Hauser H."/>
            <person name="James K."/>
            <person name="Quiles M."/>
            <person name="Madan Babu M."/>
            <person name="Saito T."/>
            <person name="Buchrieser C."/>
            <person name="Wardroper A."/>
            <person name="Felder M."/>
            <person name="Thangavelu M."/>
            <person name="Johnson D."/>
            <person name="Knights A."/>
            <person name="Loulseged H."/>
            <person name="Mungall K."/>
            <person name="Oliver K."/>
            <person name="Price C."/>
            <person name="Quail M.A."/>
            <person name="Urushihara H."/>
            <person name="Hernandez J."/>
            <person name="Rabbinowitsch E."/>
            <person name="Steffen D."/>
            <person name="Sanders M."/>
            <person name="Ma J."/>
            <person name="Kohara Y."/>
            <person name="Sharp S."/>
            <person name="Simmonds M."/>
            <person name="Spiegler S."/>
            <person name="Tivey A."/>
            <person name="Sugano S."/>
            <person name="White B."/>
            <person name="Walker D."/>
            <person name="Woodward J."/>
            <person name="Winckler T."/>
            <person name="Tanaka Y."/>
            <person name="Shaulsky G."/>
            <person name="Schleicher M."/>
            <person name="Weinstock G."/>
            <person name="Rosenthal A."/>
            <person name="Cox E.C."/>
            <person name="Chisholm R.L."/>
            <person name="Gibbs R."/>
            <person name="Loomis W.F."/>
            <person name="Platzer M."/>
            <person name="Kay R.R."/>
            <person name="Williams J."/>
            <person name="Dear P.H."/>
            <person name="Noegel A.A."/>
            <person name="Barrell B."/>
            <person name="Kuspa A."/>
        </authorList>
    </citation>
    <scope>NUCLEOTIDE SEQUENCE [LARGE SCALE GENOMIC DNA]</scope>
    <source>
        <strain evidence="3 4">AX4</strain>
    </source>
</reference>
<dbReference type="GeneID" id="8626339"/>
<dbReference type="AlphaFoldDB" id="Q54JR8"/>
<protein>
    <submittedName>
        <fullName evidence="3">Uncharacterized protein</fullName>
    </submittedName>
</protein>
<evidence type="ECO:0000256" key="1">
    <source>
        <dbReference type="SAM" id="Phobius"/>
    </source>
</evidence>
<accession>Q54JR8</accession>
<dbReference type="dictyBase" id="DDB_G0287831"/>
<organism evidence="3 4">
    <name type="scientific">Dictyostelium discoideum</name>
    <name type="common">Social amoeba</name>
    <dbReference type="NCBI Taxonomy" id="44689"/>
    <lineage>
        <taxon>Eukaryota</taxon>
        <taxon>Amoebozoa</taxon>
        <taxon>Evosea</taxon>
        <taxon>Eumycetozoa</taxon>
        <taxon>Dictyostelia</taxon>
        <taxon>Dictyosteliales</taxon>
        <taxon>Dictyosteliaceae</taxon>
        <taxon>Dictyostelium</taxon>
    </lineage>
</organism>
<dbReference type="InterPro" id="IPR040346">
    <property type="entry name" value="GEX1/Brambleberry"/>
</dbReference>
<dbReference type="SMR" id="Q54JR8"/>
<dbReference type="InParanoid" id="Q54JR8"/>
<keyword evidence="1" id="KW-0812">Transmembrane</keyword>
<feature type="transmembrane region" description="Helical" evidence="1">
    <location>
        <begin position="459"/>
        <end position="478"/>
    </location>
</feature>
<keyword evidence="4" id="KW-1185">Reference proteome</keyword>
<dbReference type="PaxDb" id="44689-DDB0187664"/>
<dbReference type="RefSeq" id="XP_637084.1">
    <property type="nucleotide sequence ID" value="XM_631992.1"/>
</dbReference>
<dbReference type="KEGG" id="ddi:DDB_G0287831"/>
<dbReference type="PANTHER" id="PTHR33538:SF2">
    <property type="entry name" value="PROTEIN GAMETE EXPRESSED 1"/>
    <property type="match status" value="1"/>
</dbReference>
<gene>
    <name evidence="3" type="ORF">DDB_G0287831</name>
</gene>